<comment type="caution">
    <text evidence="3">The sequence shown here is derived from an EMBL/GenBank/DDBJ whole genome shotgun (WGS) entry which is preliminary data.</text>
</comment>
<dbReference type="EMBL" id="JAVDWA010000010">
    <property type="protein sequence ID" value="MDR7074739.1"/>
    <property type="molecule type" value="Genomic_DNA"/>
</dbReference>
<dbReference type="Proteomes" id="UP001258181">
    <property type="component" value="Unassembled WGS sequence"/>
</dbReference>
<evidence type="ECO:0000313" key="3">
    <source>
        <dbReference type="EMBL" id="MDR7074739.1"/>
    </source>
</evidence>
<dbReference type="Gene3D" id="3.30.420.40">
    <property type="match status" value="2"/>
</dbReference>
<dbReference type="InterPro" id="IPR054368">
    <property type="entry name" value="Alp7A-like_C"/>
</dbReference>
<evidence type="ECO:0000313" key="4">
    <source>
        <dbReference type="Proteomes" id="UP001258181"/>
    </source>
</evidence>
<dbReference type="Pfam" id="PF17989">
    <property type="entry name" value="ALP_N"/>
    <property type="match status" value="1"/>
</dbReference>
<sequence length="377" mass="42817">MKNTIGKAAIDIGNDSIKSLFESPSNQILIPNLVAEIGINRNVKEYEKDVLDGIHIEITSGALKRKHGVYAVGNLAKQQHNYSELAIHSKKCENDQSLILLLTSLAINAVQSGIFSSNEEIIEAKYYLSTGLPILEATLDERKQFRDKLQKNTHEIRFLQTPLLQGKTVRITFEKVFVNLEGLASFINLSKNNEELIQQEMMIIDIGGLTTDVAVIQKATVNNTMSTGYSEGVSPYLDRIINRVRSEIGYPIKTRKDIVEIIINNNPTDKNHVYVYGNRTCVSHIVEEELMKLARKQYYYMLDIWNQVPSLRIAYFVGGGAIVLKDYLEAIINKEDKNFPIRFLRTNDSIWSMAESYFSILETWLNTLHKENINNVG</sequence>
<feature type="domain" description="Alp7A-like C-terminal" evidence="2">
    <location>
        <begin position="201"/>
        <end position="336"/>
    </location>
</feature>
<organism evidence="3 4">
    <name type="scientific">Fictibacillus barbaricus</name>
    <dbReference type="NCBI Taxonomy" id="182136"/>
    <lineage>
        <taxon>Bacteria</taxon>
        <taxon>Bacillati</taxon>
        <taxon>Bacillota</taxon>
        <taxon>Bacilli</taxon>
        <taxon>Bacillales</taxon>
        <taxon>Fictibacillaceae</taxon>
        <taxon>Fictibacillus</taxon>
    </lineage>
</organism>
<dbReference type="InterPro" id="IPR043129">
    <property type="entry name" value="ATPase_NBD"/>
</dbReference>
<dbReference type="CDD" id="cd24023">
    <property type="entry name" value="ASKHA_NBD_ParM_Alp7A-like"/>
    <property type="match status" value="1"/>
</dbReference>
<keyword evidence="4" id="KW-1185">Reference proteome</keyword>
<name>A0ABU1U5H6_9BACL</name>
<protein>
    <submittedName>
        <fullName evidence="3">Plasmid segregation protein ParM</fullName>
    </submittedName>
</protein>
<gene>
    <name evidence="3" type="ORF">J2X07_003736</name>
</gene>
<reference evidence="3 4" key="1">
    <citation type="submission" date="2023-07" db="EMBL/GenBank/DDBJ databases">
        <title>Sorghum-associated microbial communities from plants grown in Nebraska, USA.</title>
        <authorList>
            <person name="Schachtman D."/>
        </authorList>
    </citation>
    <scope>NUCLEOTIDE SEQUENCE [LARGE SCALE GENOMIC DNA]</scope>
    <source>
        <strain evidence="3 4">BE211</strain>
    </source>
</reference>
<evidence type="ECO:0000259" key="2">
    <source>
        <dbReference type="Pfam" id="PF22128"/>
    </source>
</evidence>
<dbReference type="Pfam" id="PF22128">
    <property type="entry name" value="Alp7A_like_C"/>
    <property type="match status" value="1"/>
</dbReference>
<evidence type="ECO:0000259" key="1">
    <source>
        <dbReference type="Pfam" id="PF17989"/>
    </source>
</evidence>
<dbReference type="InterPro" id="IPR040607">
    <property type="entry name" value="ALP_N"/>
</dbReference>
<feature type="domain" description="Actin-like protein N-terminal" evidence="1">
    <location>
        <begin position="9"/>
        <end position="182"/>
    </location>
</feature>
<proteinExistence type="predicted"/>
<accession>A0ABU1U5H6</accession>
<dbReference type="RefSeq" id="WP_310262183.1">
    <property type="nucleotide sequence ID" value="NZ_JAVDWA010000010.1"/>
</dbReference>
<dbReference type="SUPFAM" id="SSF53067">
    <property type="entry name" value="Actin-like ATPase domain"/>
    <property type="match status" value="2"/>
</dbReference>